<dbReference type="Proteomes" id="UP001189429">
    <property type="component" value="Unassembled WGS sequence"/>
</dbReference>
<keyword evidence="5" id="KW-1185">Reference proteome</keyword>
<dbReference type="InterPro" id="IPR006342">
    <property type="entry name" value="FkbM_mtfrase"/>
</dbReference>
<feature type="chain" id="PRO_5046694094" description="Methyltransferase FkbM domain-containing protein" evidence="2">
    <location>
        <begin position="20"/>
        <end position="452"/>
    </location>
</feature>
<accession>A0ABN9RCW6</accession>
<evidence type="ECO:0000256" key="1">
    <source>
        <dbReference type="SAM" id="MobiDB-lite"/>
    </source>
</evidence>
<organism evidence="4 5">
    <name type="scientific">Prorocentrum cordatum</name>
    <dbReference type="NCBI Taxonomy" id="2364126"/>
    <lineage>
        <taxon>Eukaryota</taxon>
        <taxon>Sar</taxon>
        <taxon>Alveolata</taxon>
        <taxon>Dinophyceae</taxon>
        <taxon>Prorocentrales</taxon>
        <taxon>Prorocentraceae</taxon>
        <taxon>Prorocentrum</taxon>
    </lineage>
</organism>
<name>A0ABN9RCW6_9DINO</name>
<reference evidence="4" key="1">
    <citation type="submission" date="2023-10" db="EMBL/GenBank/DDBJ databases">
        <authorList>
            <person name="Chen Y."/>
            <person name="Shah S."/>
            <person name="Dougan E. K."/>
            <person name="Thang M."/>
            <person name="Chan C."/>
        </authorList>
    </citation>
    <scope>NUCLEOTIDE SEQUENCE [LARGE SCALE GENOMIC DNA]</scope>
</reference>
<dbReference type="Pfam" id="PF05050">
    <property type="entry name" value="Methyltransf_21"/>
    <property type="match status" value="1"/>
</dbReference>
<protein>
    <recommendedName>
        <fullName evidence="3">Methyltransferase FkbM domain-containing protein</fullName>
    </recommendedName>
</protein>
<evidence type="ECO:0000256" key="2">
    <source>
        <dbReference type="SAM" id="SignalP"/>
    </source>
</evidence>
<keyword evidence="2" id="KW-0732">Signal</keyword>
<evidence type="ECO:0000313" key="4">
    <source>
        <dbReference type="EMBL" id="CAK0815354.1"/>
    </source>
</evidence>
<proteinExistence type="predicted"/>
<dbReference type="NCBIfam" id="TIGR01444">
    <property type="entry name" value="fkbM_fam"/>
    <property type="match status" value="1"/>
</dbReference>
<feature type="region of interest" description="Disordered" evidence="1">
    <location>
        <begin position="50"/>
        <end position="75"/>
    </location>
</feature>
<dbReference type="EMBL" id="CAUYUJ010005891">
    <property type="protein sequence ID" value="CAK0815354.1"/>
    <property type="molecule type" value="Genomic_DNA"/>
</dbReference>
<sequence>MALSALRAVACASALGASAVSLSQPEGLSLGQGTEENPLRTAAERLIGAARGRSEAKDRGGRQGPRLVPAGNRTRWMGGGAEKEVEEVQGGPVLPADLAMWKRGPLSSDARDFHHADVRSLVGNYSLSITTFSSLEDKSISGELLAGNGWETNRVSKLCRVYRENGAVGNFLDVGANIGTYTMPLADCLRGSGRVFSVEGMPPTADHLVQGIRDNKLDNVDVYTYAVGAPSDPSNVTLCFNPVNKGGTTVKGVKPFTEMSDAQLQDLFHPNKKKRQQNRTENVSVVEFRVPLTTGDRMLKHNPGMKALMMAKVDIEGYEGHFLKGSQRLFSKYPPCVLTIEMFPEWLEAAGTPPIDILVLLDTWGYKDVPTDDGLSKLKTQGRTLTIQQADMETCVARVRKYAGPEDPDVEEARMEEVARASATEIPRPEAKEKRGLLTRARDMLRPPARAA</sequence>
<dbReference type="PANTHER" id="PTHR34203">
    <property type="entry name" value="METHYLTRANSFERASE, FKBM FAMILY PROTEIN"/>
    <property type="match status" value="1"/>
</dbReference>
<dbReference type="InterPro" id="IPR029063">
    <property type="entry name" value="SAM-dependent_MTases_sf"/>
</dbReference>
<dbReference type="PANTHER" id="PTHR34203:SF15">
    <property type="entry name" value="SLL1173 PROTEIN"/>
    <property type="match status" value="1"/>
</dbReference>
<feature type="signal peptide" evidence="2">
    <location>
        <begin position="1"/>
        <end position="19"/>
    </location>
</feature>
<comment type="caution">
    <text evidence="4">The sequence shown here is derived from an EMBL/GenBank/DDBJ whole genome shotgun (WGS) entry which is preliminary data.</text>
</comment>
<evidence type="ECO:0000259" key="3">
    <source>
        <dbReference type="Pfam" id="PF05050"/>
    </source>
</evidence>
<dbReference type="SUPFAM" id="SSF53335">
    <property type="entry name" value="S-adenosyl-L-methionine-dependent methyltransferases"/>
    <property type="match status" value="1"/>
</dbReference>
<evidence type="ECO:0000313" key="5">
    <source>
        <dbReference type="Proteomes" id="UP001189429"/>
    </source>
</evidence>
<gene>
    <name evidence="4" type="ORF">PCOR1329_LOCUS18670</name>
</gene>
<dbReference type="CDD" id="cd02440">
    <property type="entry name" value="AdoMet_MTases"/>
    <property type="match status" value="1"/>
</dbReference>
<feature type="domain" description="Methyltransferase FkbM" evidence="3">
    <location>
        <begin position="173"/>
        <end position="367"/>
    </location>
</feature>
<dbReference type="Gene3D" id="3.40.50.150">
    <property type="entry name" value="Vaccinia Virus protein VP39"/>
    <property type="match status" value="1"/>
</dbReference>
<feature type="compositionally biased region" description="Basic and acidic residues" evidence="1">
    <location>
        <begin position="52"/>
        <end position="61"/>
    </location>
</feature>
<dbReference type="InterPro" id="IPR052514">
    <property type="entry name" value="SAM-dependent_MTase"/>
</dbReference>